<dbReference type="InterPro" id="IPR005021">
    <property type="entry name" value="Terminase_largesu-like"/>
</dbReference>
<evidence type="ECO:0000259" key="2">
    <source>
        <dbReference type="Pfam" id="PF03354"/>
    </source>
</evidence>
<dbReference type="InterPro" id="IPR046462">
    <property type="entry name" value="TerL_nuclease"/>
</dbReference>
<evidence type="ECO:0000256" key="1">
    <source>
        <dbReference type="SAM" id="Phobius"/>
    </source>
</evidence>
<evidence type="ECO:0000259" key="3">
    <source>
        <dbReference type="Pfam" id="PF20441"/>
    </source>
</evidence>
<name>A0ABZ1ZMH7_STRAQ</name>
<dbReference type="Gene3D" id="3.40.50.300">
    <property type="entry name" value="P-loop containing nucleotide triphosphate hydrolases"/>
    <property type="match status" value="1"/>
</dbReference>
<feature type="domain" description="Terminase large subunit-like ATPase" evidence="2">
    <location>
        <begin position="92"/>
        <end position="267"/>
    </location>
</feature>
<dbReference type="InterPro" id="IPR027417">
    <property type="entry name" value="P-loop_NTPase"/>
</dbReference>
<dbReference type="Pfam" id="PF03354">
    <property type="entry name" value="TerL_ATPase"/>
    <property type="match status" value="1"/>
</dbReference>
<evidence type="ECO:0000313" key="5">
    <source>
        <dbReference type="Proteomes" id="UP001431926"/>
    </source>
</evidence>
<keyword evidence="5" id="KW-1185">Reference proteome</keyword>
<accession>A0ABZ1ZMH7</accession>
<reference evidence="4" key="1">
    <citation type="submission" date="2022-10" db="EMBL/GenBank/DDBJ databases">
        <title>The complete genomes of actinobacterial strains from the NBC collection.</title>
        <authorList>
            <person name="Joergensen T.S."/>
            <person name="Alvarez Arevalo M."/>
            <person name="Sterndorff E.B."/>
            <person name="Faurdal D."/>
            <person name="Vuksanovic O."/>
            <person name="Mourched A.-S."/>
            <person name="Charusanti P."/>
            <person name="Shaw S."/>
            <person name="Blin K."/>
            <person name="Weber T."/>
        </authorList>
    </citation>
    <scope>NUCLEOTIDE SEQUENCE</scope>
    <source>
        <strain evidence="4">NBC_01436</strain>
    </source>
</reference>
<dbReference type="Proteomes" id="UP001431926">
    <property type="component" value="Chromosome"/>
</dbReference>
<keyword evidence="1" id="KW-1133">Transmembrane helix</keyword>
<evidence type="ECO:0000313" key="4">
    <source>
        <dbReference type="EMBL" id="WUX38524.1"/>
    </source>
</evidence>
<dbReference type="RefSeq" id="WP_329356960.1">
    <property type="nucleotide sequence ID" value="NZ_CP109490.1"/>
</dbReference>
<organism evidence="4 5">
    <name type="scientific">Streptomyces anulatus</name>
    <name type="common">Streptomyces chrysomallus</name>
    <dbReference type="NCBI Taxonomy" id="1892"/>
    <lineage>
        <taxon>Bacteria</taxon>
        <taxon>Bacillati</taxon>
        <taxon>Actinomycetota</taxon>
        <taxon>Actinomycetes</taxon>
        <taxon>Kitasatosporales</taxon>
        <taxon>Streptomycetaceae</taxon>
        <taxon>Streptomyces</taxon>
    </lineage>
</organism>
<keyword evidence="1" id="KW-0472">Membrane</keyword>
<dbReference type="PANTHER" id="PTHR41287:SF1">
    <property type="entry name" value="PROTEIN YMFN"/>
    <property type="match status" value="1"/>
</dbReference>
<sequence>MTTTAASSTEQLSLEDLSAGLPVPRSALLELGLSDEQIDEALESRPLTVAFHADRQDGAWFSVAAASRAKRAIESFKHTKARWGGTPLLLAPWQVVWVIAPIFGWLFYDDELQRDVRVIRSAWIEVPRKNGKSTLSSGIALTLLLADREHGPEVYTAGIDREQASRVFNDAKQMALSSRKGRQAVDAKAAVLVGRRNGGILRALSRIAEAAHGLNVHGGVVDEVHVHKSRDLIEAIETGTGARDQPLIVYITTADDGSEFTIYDEKHTFTKRIAENVITFPSHYGVIWAASEDDDPFSEKTWHKANPGLRYGFPSIKSIRDAAAKAKTTPSAFPGFCRLYLNRRMSMQSKWLPMPLWDEGKGGLSPDKALKLQDAWGGLDLSAVSDLSAWVLVVKSRRPGIELEIVPRLWVPEGRVKDLEHQLQVPLGEWARDGFLTLTEGDAIDYAAIETQILQDSRRFRIKRISYDRMFTGGSIQRLEANQRIGEVVPIAQTYLGMSPAAKELERLLMEKALLHAGHPVLRWNADCVQIIRDGNDNIRPVKPDRDKSSARIDGVHALVGAVDGYLRRKAVKDEALSA</sequence>
<dbReference type="Pfam" id="PF20441">
    <property type="entry name" value="TerL_nuclease"/>
    <property type="match status" value="1"/>
</dbReference>
<protein>
    <submittedName>
        <fullName evidence="4">Terminase large subunit</fullName>
    </submittedName>
</protein>
<feature type="transmembrane region" description="Helical" evidence="1">
    <location>
        <begin position="88"/>
        <end position="108"/>
    </location>
</feature>
<keyword evidence="1" id="KW-0812">Transmembrane</keyword>
<dbReference type="PANTHER" id="PTHR41287">
    <property type="match status" value="1"/>
</dbReference>
<dbReference type="InterPro" id="IPR046461">
    <property type="entry name" value="TerL_ATPase"/>
</dbReference>
<dbReference type="EMBL" id="CP109491">
    <property type="protein sequence ID" value="WUX38524.1"/>
    <property type="molecule type" value="Genomic_DNA"/>
</dbReference>
<gene>
    <name evidence="4" type="ORF">OG367_20780</name>
</gene>
<feature type="domain" description="Terminase large subunit-like endonuclease" evidence="3">
    <location>
        <begin position="282"/>
        <end position="563"/>
    </location>
</feature>
<proteinExistence type="predicted"/>